<dbReference type="Proteomes" id="UP000594454">
    <property type="component" value="Chromosome 3"/>
</dbReference>
<dbReference type="InParanoid" id="A0A7R8UTN8"/>
<reference evidence="2 3" key="1">
    <citation type="submission" date="2020-11" db="EMBL/GenBank/DDBJ databases">
        <authorList>
            <person name="Wallbank WR R."/>
            <person name="Pardo Diaz C."/>
            <person name="Kozak K."/>
            <person name="Martin S."/>
            <person name="Jiggins C."/>
            <person name="Moest M."/>
            <person name="Warren A I."/>
            <person name="Generalovic N T."/>
            <person name="Byers J.R.P. K."/>
            <person name="Montejo-Kovacevich G."/>
            <person name="Yen C E."/>
        </authorList>
    </citation>
    <scope>NUCLEOTIDE SEQUENCE [LARGE SCALE GENOMIC DNA]</scope>
</reference>
<accession>A0A7R8UTN8</accession>
<gene>
    <name evidence="2" type="ORF">HERILL_LOCUS9294</name>
</gene>
<name>A0A7R8UTN8_HERIL</name>
<dbReference type="Pfam" id="PF21772">
    <property type="entry name" value="CATIP_N"/>
    <property type="match status" value="1"/>
</dbReference>
<dbReference type="EMBL" id="LR899011">
    <property type="protein sequence ID" value="CAD7086525.1"/>
    <property type="molecule type" value="Genomic_DNA"/>
</dbReference>
<dbReference type="PANTHER" id="PTHR15505">
    <property type="entry name" value="RIIA DOMAIN-CONTAINING PROTEIN 1"/>
    <property type="match status" value="1"/>
</dbReference>
<dbReference type="AlphaFoldDB" id="A0A7R8UTN8"/>
<keyword evidence="3" id="KW-1185">Reference proteome</keyword>
<evidence type="ECO:0000259" key="1">
    <source>
        <dbReference type="Pfam" id="PF21772"/>
    </source>
</evidence>
<evidence type="ECO:0000313" key="3">
    <source>
        <dbReference type="Proteomes" id="UP000594454"/>
    </source>
</evidence>
<proteinExistence type="predicted"/>
<feature type="domain" description="Ciliogenesis-associated TTC17-interacting protein N-terminal" evidence="1">
    <location>
        <begin position="215"/>
        <end position="397"/>
    </location>
</feature>
<dbReference type="SUPFAM" id="SSF47391">
    <property type="entry name" value="Dimerization-anchoring domain of cAMP-dependent PK regulatory subunit"/>
    <property type="match status" value="1"/>
</dbReference>
<protein>
    <recommendedName>
        <fullName evidence="1">Ciliogenesis-associated TTC17-interacting protein N-terminal domain-containing protein</fullName>
    </recommendedName>
</protein>
<sequence>MDRLTIFIDRTSSYIFGPQEFESAHQLKETSVSSSYYLSTNHSENPFMSSFVARSLVYPPSLSKSGNAEYCDFYPGASISVKKPSIFTFTDEKSKVSKEHVLNYIETNGICLIPTEIEKDVPLSESCTDFGCGRNDSNVNIQIERTINPAQEFHKCEQVKFDVSQLKKSIKLPINDVALYDICFDEKLTIAYHHGTASIPMIPEIVEGESRLEGVGQMTISITTNGKLIFIHSASDFRFEEKEASSRILSITNKSLILIEERKVEVLSEPNNRQEKRLHIIRDKKDYIYFKSSSEGNTTVKNRKFLKNVNGDLIPDGLTLLLMRYLVTLKFVGELETWTTLISGEVCRARFSVAKRKTLIIKSRRVQVVRILKVIYRNGRVVSLSKTYFLPTGHIFRHRWKDCKYLVHAQDYPWNIRSCGYMERLENHWRNDIELQSKLLDLKEARQSEIKTYLNDNELIMHILTDYLVELVENKPKNILDFTVDYFQSIYYGNVT</sequence>
<dbReference type="PANTHER" id="PTHR15505:SF4">
    <property type="entry name" value="RIIA DOMAIN-CONTAINING PROTEIN 1"/>
    <property type="match status" value="1"/>
</dbReference>
<dbReference type="InterPro" id="IPR048777">
    <property type="entry name" value="CATIP_N"/>
</dbReference>
<organism evidence="2 3">
    <name type="scientific">Hermetia illucens</name>
    <name type="common">Black soldier fly</name>
    <dbReference type="NCBI Taxonomy" id="343691"/>
    <lineage>
        <taxon>Eukaryota</taxon>
        <taxon>Metazoa</taxon>
        <taxon>Ecdysozoa</taxon>
        <taxon>Arthropoda</taxon>
        <taxon>Hexapoda</taxon>
        <taxon>Insecta</taxon>
        <taxon>Pterygota</taxon>
        <taxon>Neoptera</taxon>
        <taxon>Endopterygota</taxon>
        <taxon>Diptera</taxon>
        <taxon>Brachycera</taxon>
        <taxon>Stratiomyomorpha</taxon>
        <taxon>Stratiomyidae</taxon>
        <taxon>Hermetiinae</taxon>
        <taxon>Hermetia</taxon>
    </lineage>
</organism>
<dbReference type="OrthoDB" id="6334211at2759"/>
<evidence type="ECO:0000313" key="2">
    <source>
        <dbReference type="EMBL" id="CAD7086525.1"/>
    </source>
</evidence>